<gene>
    <name evidence="1" type="ORF">ALMA_0167</name>
</gene>
<name>A0A261F6S8_9BIFI</name>
<dbReference type="Pfam" id="PF10604">
    <property type="entry name" value="Polyketide_cyc2"/>
    <property type="match status" value="1"/>
</dbReference>
<evidence type="ECO:0000313" key="1">
    <source>
        <dbReference type="EMBL" id="OZG54842.1"/>
    </source>
</evidence>
<dbReference type="RefSeq" id="WP_094725972.1">
    <property type="nucleotide sequence ID" value="NZ_JBHLWS010000010.1"/>
</dbReference>
<organism evidence="1 2">
    <name type="scientific">Alloscardovia macacae</name>
    <dbReference type="NCBI Taxonomy" id="1160091"/>
    <lineage>
        <taxon>Bacteria</taxon>
        <taxon>Bacillati</taxon>
        <taxon>Actinomycetota</taxon>
        <taxon>Actinomycetes</taxon>
        <taxon>Bifidobacteriales</taxon>
        <taxon>Bifidobacteriaceae</taxon>
        <taxon>Alloscardovia</taxon>
    </lineage>
</organism>
<evidence type="ECO:0008006" key="3">
    <source>
        <dbReference type="Google" id="ProtNLM"/>
    </source>
</evidence>
<protein>
    <recommendedName>
        <fullName evidence="3">Polyketide cyclase</fullName>
    </recommendedName>
</protein>
<sequence length="145" mass="16705">MTAVTVAIQDDICTPREEVFTWFYHSENFAHAPLVFRSTWATDTQHEAGSERDILMVAGWYHEEITAVDPGHTIHYRVTKSFPSVRQDFTEVLFESICEDITRVTWTIEVDVPTPWKQTALSQAAGTMARLLYRSILRQGKKELE</sequence>
<dbReference type="SUPFAM" id="SSF55961">
    <property type="entry name" value="Bet v1-like"/>
    <property type="match status" value="1"/>
</dbReference>
<accession>A0A261F6S8</accession>
<dbReference type="InterPro" id="IPR023393">
    <property type="entry name" value="START-like_dom_sf"/>
</dbReference>
<reference evidence="1 2" key="1">
    <citation type="journal article" date="2017" name="BMC Genomics">
        <title>Comparative genomic and phylogenomic analyses of the Bifidobacteriaceae family.</title>
        <authorList>
            <person name="Lugli G.A."/>
            <person name="Milani C."/>
            <person name="Turroni F."/>
            <person name="Duranti S."/>
            <person name="Mancabelli L."/>
            <person name="Mangifesta M."/>
            <person name="Ferrario C."/>
            <person name="Modesto M."/>
            <person name="Mattarelli P."/>
            <person name="Jiri K."/>
            <person name="van Sinderen D."/>
            <person name="Ventura M."/>
        </authorList>
    </citation>
    <scope>NUCLEOTIDE SEQUENCE [LARGE SCALE GENOMIC DNA]</scope>
    <source>
        <strain evidence="1 2">DSM 24762</strain>
    </source>
</reference>
<comment type="caution">
    <text evidence="1">The sequence shown here is derived from an EMBL/GenBank/DDBJ whole genome shotgun (WGS) entry which is preliminary data.</text>
</comment>
<dbReference type="InterPro" id="IPR019587">
    <property type="entry name" value="Polyketide_cyclase/dehydratase"/>
</dbReference>
<proteinExistence type="predicted"/>
<keyword evidence="2" id="KW-1185">Reference proteome</keyword>
<dbReference type="AlphaFoldDB" id="A0A261F6S8"/>
<dbReference type="Proteomes" id="UP000243657">
    <property type="component" value="Unassembled WGS sequence"/>
</dbReference>
<evidence type="ECO:0000313" key="2">
    <source>
        <dbReference type="Proteomes" id="UP000243657"/>
    </source>
</evidence>
<dbReference type="Gene3D" id="3.30.530.20">
    <property type="match status" value="1"/>
</dbReference>
<dbReference type="EMBL" id="MWWT01000001">
    <property type="protein sequence ID" value="OZG54842.1"/>
    <property type="molecule type" value="Genomic_DNA"/>
</dbReference>